<proteinExistence type="predicted"/>
<gene>
    <name evidence="1" type="ORF">B4918_24585</name>
</gene>
<reference evidence="1 2" key="1">
    <citation type="submission" date="2017-03" db="EMBL/GenBank/DDBJ databases">
        <title>Complete genome sequence of Bacillus thuringiensis L-7601, a novel melanin producing strain.</title>
        <authorList>
            <person name="Cai J."/>
            <person name="Cao Z."/>
            <person name="Tan T."/>
        </authorList>
    </citation>
    <scope>NUCLEOTIDE SEQUENCE [LARGE SCALE GENOMIC DNA]</scope>
    <source>
        <strain evidence="1 2">L-7601</strain>
    </source>
</reference>
<accession>A0A9W3TIA4</accession>
<evidence type="ECO:0000313" key="2">
    <source>
        <dbReference type="Proteomes" id="UP000191057"/>
    </source>
</evidence>
<organism evidence="1 2">
    <name type="scientific">Bacillus thuringiensis</name>
    <dbReference type="NCBI Taxonomy" id="1428"/>
    <lineage>
        <taxon>Bacteria</taxon>
        <taxon>Bacillati</taxon>
        <taxon>Bacillota</taxon>
        <taxon>Bacilli</taxon>
        <taxon>Bacillales</taxon>
        <taxon>Bacillaceae</taxon>
        <taxon>Bacillus</taxon>
        <taxon>Bacillus cereus group</taxon>
    </lineage>
</organism>
<dbReference type="Proteomes" id="UP000191057">
    <property type="component" value="Chromosome"/>
</dbReference>
<protein>
    <submittedName>
        <fullName evidence="1">Uncharacterized protein</fullName>
    </submittedName>
</protein>
<dbReference type="EMBL" id="CP020002">
    <property type="protein sequence ID" value="AQY40940.1"/>
    <property type="molecule type" value="Genomic_DNA"/>
</dbReference>
<name>A0A9W3TIA4_BACTU</name>
<dbReference type="RefSeq" id="WP_079245968.1">
    <property type="nucleotide sequence ID" value="NZ_JARSYF010000060.1"/>
</dbReference>
<dbReference type="AlphaFoldDB" id="A0A9W3TIA4"/>
<evidence type="ECO:0000313" key="1">
    <source>
        <dbReference type="EMBL" id="AQY40940.1"/>
    </source>
</evidence>
<sequence>MNKQLKTQVSYLVMMGNLFVSNLEVLTVTRNIANARQFDSVNAERAAKELGGVVVKRTVEYEVILHA</sequence>